<feature type="non-terminal residue" evidence="2">
    <location>
        <position position="92"/>
    </location>
</feature>
<dbReference type="STRING" id="418985.A0A1V9X081"/>
<evidence type="ECO:0000313" key="3">
    <source>
        <dbReference type="Proteomes" id="UP000192247"/>
    </source>
</evidence>
<keyword evidence="3" id="KW-1185">Reference proteome</keyword>
<feature type="region of interest" description="Disordered" evidence="1">
    <location>
        <begin position="1"/>
        <end position="92"/>
    </location>
</feature>
<protein>
    <submittedName>
        <fullName evidence="2">Uncharacterized protein</fullName>
    </submittedName>
</protein>
<dbReference type="EMBL" id="MNPL01030532">
    <property type="protein sequence ID" value="OQR66939.1"/>
    <property type="molecule type" value="Genomic_DNA"/>
</dbReference>
<evidence type="ECO:0000313" key="2">
    <source>
        <dbReference type="EMBL" id="OQR66939.1"/>
    </source>
</evidence>
<organism evidence="2 3">
    <name type="scientific">Tropilaelaps mercedesae</name>
    <dbReference type="NCBI Taxonomy" id="418985"/>
    <lineage>
        <taxon>Eukaryota</taxon>
        <taxon>Metazoa</taxon>
        <taxon>Ecdysozoa</taxon>
        <taxon>Arthropoda</taxon>
        <taxon>Chelicerata</taxon>
        <taxon>Arachnida</taxon>
        <taxon>Acari</taxon>
        <taxon>Parasitiformes</taxon>
        <taxon>Mesostigmata</taxon>
        <taxon>Gamasina</taxon>
        <taxon>Dermanyssoidea</taxon>
        <taxon>Laelapidae</taxon>
        <taxon>Tropilaelaps</taxon>
    </lineage>
</organism>
<dbReference type="Proteomes" id="UP000192247">
    <property type="component" value="Unassembled WGS sequence"/>
</dbReference>
<reference evidence="2 3" key="1">
    <citation type="journal article" date="2017" name="Gigascience">
        <title>Draft genome of the honey bee ectoparasitic mite, Tropilaelaps mercedesae, is shaped by the parasitic life history.</title>
        <authorList>
            <person name="Dong X."/>
            <person name="Armstrong S.D."/>
            <person name="Xia D."/>
            <person name="Makepeace B.L."/>
            <person name="Darby A.C."/>
            <person name="Kadowaki T."/>
        </authorList>
    </citation>
    <scope>NUCLEOTIDE SEQUENCE [LARGE SCALE GENOMIC DNA]</scope>
    <source>
        <strain evidence="2">Wuxi-XJTLU</strain>
    </source>
</reference>
<feature type="compositionally biased region" description="Low complexity" evidence="1">
    <location>
        <begin position="34"/>
        <end position="50"/>
    </location>
</feature>
<dbReference type="InParanoid" id="A0A1V9X081"/>
<sequence>MEFSNPLAPPGHTAVPDTPSRNMTNADFRKLMMTPRASGPATGAPTPAGGRPDRLSAPGSMGPPVSKGGPNSAQITERKKKKQYYASLRKAE</sequence>
<proteinExistence type="predicted"/>
<comment type="caution">
    <text evidence="2">The sequence shown here is derived from an EMBL/GenBank/DDBJ whole genome shotgun (WGS) entry which is preliminary data.</text>
</comment>
<gene>
    <name evidence="2" type="ORF">BIW11_13830</name>
</gene>
<dbReference type="OrthoDB" id="3366823at2759"/>
<name>A0A1V9X081_9ACAR</name>
<accession>A0A1V9X081</accession>
<dbReference type="AlphaFoldDB" id="A0A1V9X081"/>
<evidence type="ECO:0000256" key="1">
    <source>
        <dbReference type="SAM" id="MobiDB-lite"/>
    </source>
</evidence>